<dbReference type="EMBL" id="MFCV01000042">
    <property type="protein sequence ID" value="OGE31273.1"/>
    <property type="molecule type" value="Genomic_DNA"/>
</dbReference>
<evidence type="ECO:0000313" key="1">
    <source>
        <dbReference type="EMBL" id="OGE31273.1"/>
    </source>
</evidence>
<comment type="caution">
    <text evidence="1">The sequence shown here is derived from an EMBL/GenBank/DDBJ whole genome shotgun (WGS) entry which is preliminary data.</text>
</comment>
<accession>A0A1F5JRK2</accession>
<dbReference type="AlphaFoldDB" id="A0A1F5JRK2"/>
<name>A0A1F5JRK2_9BACT</name>
<proteinExistence type="predicted"/>
<gene>
    <name evidence="1" type="ORF">A3C59_00760</name>
</gene>
<evidence type="ECO:0000313" key="2">
    <source>
        <dbReference type="Proteomes" id="UP000176902"/>
    </source>
</evidence>
<sequence>MSRYIDRPESLGRKVARVAAALIIAPIMNHLPGNLEIARAELPSIQEVWSPPRSVQNILAIQDEEDAKDFPSRT</sequence>
<organism evidence="1 2">
    <name type="scientific">Candidatus Daviesbacteria bacterium RIFCSPHIGHO2_02_FULL_36_13</name>
    <dbReference type="NCBI Taxonomy" id="1797768"/>
    <lineage>
        <taxon>Bacteria</taxon>
        <taxon>Candidatus Daviesiibacteriota</taxon>
    </lineage>
</organism>
<reference evidence="1 2" key="1">
    <citation type="journal article" date="2016" name="Nat. Commun.">
        <title>Thousands of microbial genomes shed light on interconnected biogeochemical processes in an aquifer system.</title>
        <authorList>
            <person name="Anantharaman K."/>
            <person name="Brown C.T."/>
            <person name="Hug L.A."/>
            <person name="Sharon I."/>
            <person name="Castelle C.J."/>
            <person name="Probst A.J."/>
            <person name="Thomas B.C."/>
            <person name="Singh A."/>
            <person name="Wilkins M.J."/>
            <person name="Karaoz U."/>
            <person name="Brodie E.L."/>
            <person name="Williams K.H."/>
            <person name="Hubbard S.S."/>
            <person name="Banfield J.F."/>
        </authorList>
    </citation>
    <scope>NUCLEOTIDE SEQUENCE [LARGE SCALE GENOMIC DNA]</scope>
</reference>
<protein>
    <submittedName>
        <fullName evidence="1">Uncharacterized protein</fullName>
    </submittedName>
</protein>
<dbReference type="Proteomes" id="UP000176902">
    <property type="component" value="Unassembled WGS sequence"/>
</dbReference>